<evidence type="ECO:0000313" key="5">
    <source>
        <dbReference type="Proteomes" id="UP000013827"/>
    </source>
</evidence>
<dbReference type="PANTHER" id="PTHR21497">
    <property type="entry name" value="UBIQUITIN LIGASE E3 ALPHA-RELATED"/>
    <property type="match status" value="1"/>
</dbReference>
<dbReference type="UniPathway" id="UPA00143"/>
<dbReference type="PANTHER" id="PTHR21497:SF24">
    <property type="entry name" value="E3 UBIQUITIN-PROTEIN LIGASE UBR1"/>
    <property type="match status" value="1"/>
</dbReference>
<proteinExistence type="inferred from homology"/>
<feature type="domain" description="E3 ubiquitin-protein ligase UBR-like C-terminal" evidence="3">
    <location>
        <begin position="868"/>
        <end position="1007"/>
    </location>
</feature>
<sequence>MADPDRLAVQLAAAVLPPDTVLAALFSAFGYLPLLHAAAAEVAHEAGGDKAGGASLLGHALGALPAGAESVAAWGSGGIASWGADAKQRSHMLCAALRLLLQLMAHTLPPPGEAHEAAAMRALLAHQLLLGPCTHSELAASLRSIDDEAPSPEVVQAAIDAASSGAARLYALREGLEADYYSPVFPHLTHALERLETLEQARLRRGVPPSSTPPPPTPCHPSFRPVRLLALHPPLLRLVRLLAVHALGRAGVGSAGEADARDALEHGLGIVAFAVGLPEEDCGREGAAALFRELRWRPGDLAAPAARRDPESKRDLDKQRWQRVQQAASPEQGAGGDGGDAEQEKLRRQRRRAQARQKALAALSKQASSFEATLAAEQSGGAGEAGASLEEGDAASPQRGAPGSSRGEMASIEEEAESCILCHGADGGPEAAMVGLAFARPSVVGHASCCPPADGTQRRDDWSLQRCGHAMHFTCWTHYAETRSASSRTGRKDELVCPLCRALCNVVLPLHKGRRASAPASAAVTATPAEASSVDGDLRLVAEQVLPRALDRLSAPAPPLRDHTLREVVPAAAGAQLEFLRRVHLAGLVEVGEREVSEWRSSGSPLPATLPLFVRAWRAIAWSASTVAVASEAAAVARGEADWDETGRRLARELSPVSGLLLCPALLQSTLIREYQLLPKLEGLPGPKWELFGADATQLVESLAGGGGRLSDEHAELFGFRDDEQVVAAGAGLMQCDLHQVLVVLTALLAPDTPEEAAALTQFVGVAVTAQALLLTCQSTGLSGTVAATAGEPSPVDRLRGEMAARSHLSVAADAPAGAALLEVVERTVSSFNRFAAALLSGVWQAPPTGHGRWRLASAREMLASASALHRMPKDFYTLSTLLHARPCALCGEPPTDTALCLVCGDILCATPSCRGEPEQALRHGEMPCSRHANTCGAGCGMFYLLHEGRVLLTYSSGELHEGRAIPHFYPSIYLDAHGEEDHKLRRGRPLFLSAQRQADLHHLWLTHAIPITVARALDRRHGP</sequence>
<dbReference type="AlphaFoldDB" id="A0A0D3JW14"/>
<reference evidence="4" key="2">
    <citation type="submission" date="2024-10" db="UniProtKB">
        <authorList>
            <consortium name="EnsemblProtists"/>
        </authorList>
    </citation>
    <scope>IDENTIFICATION</scope>
</reference>
<keyword evidence="1" id="KW-0833">Ubl conjugation pathway</keyword>
<organism evidence="4 5">
    <name type="scientific">Emiliania huxleyi (strain CCMP1516)</name>
    <dbReference type="NCBI Taxonomy" id="280463"/>
    <lineage>
        <taxon>Eukaryota</taxon>
        <taxon>Haptista</taxon>
        <taxon>Haptophyta</taxon>
        <taxon>Prymnesiophyceae</taxon>
        <taxon>Isochrysidales</taxon>
        <taxon>Noelaerhabdaceae</taxon>
        <taxon>Emiliania</taxon>
    </lineage>
</organism>
<comment type="similarity">
    <text evidence="1">Belongs to the E3 ubiquitin-protein ligase UBR1-like family.</text>
</comment>
<dbReference type="Proteomes" id="UP000013827">
    <property type="component" value="Unassembled WGS sequence"/>
</dbReference>
<feature type="region of interest" description="Disordered" evidence="2">
    <location>
        <begin position="302"/>
        <end position="360"/>
    </location>
</feature>
<comment type="catalytic activity">
    <reaction evidence="1">
        <text>S-ubiquitinyl-[E2 ubiquitin-conjugating enzyme]-L-cysteine + [acceptor protein]-L-lysine = [E2 ubiquitin-conjugating enzyme]-L-cysteine + N(6)-ubiquitinyl-[acceptor protein]-L-lysine.</text>
        <dbReference type="EC" id="2.3.2.27"/>
    </reaction>
</comment>
<comment type="pathway">
    <text evidence="1">Protein modification; protein ubiquitination.</text>
</comment>
<dbReference type="GO" id="GO:0005737">
    <property type="term" value="C:cytoplasm"/>
    <property type="evidence" value="ECO:0007669"/>
    <property type="project" value="TreeGrafter"/>
</dbReference>
<keyword evidence="1" id="KW-0479">Metal-binding</keyword>
<dbReference type="HOGENOM" id="CLU_295515_0_0_1"/>
<dbReference type="GeneID" id="17273245"/>
<dbReference type="RefSeq" id="XP_005780128.1">
    <property type="nucleotide sequence ID" value="XM_005780071.1"/>
</dbReference>
<comment type="function">
    <text evidence="1">Ubiquitin ligase protein which is a component of the N-end rule pathway. Recognizes and binds to proteins bearing specific N-terminal residues that are destabilizing according to the N-end rule, leading to their ubiquitination and subsequent degradation.</text>
</comment>
<keyword evidence="1" id="KW-0863">Zinc-finger</keyword>
<reference evidence="5" key="1">
    <citation type="journal article" date="2013" name="Nature">
        <title>Pan genome of the phytoplankton Emiliania underpins its global distribution.</title>
        <authorList>
            <person name="Read B.A."/>
            <person name="Kegel J."/>
            <person name="Klute M.J."/>
            <person name="Kuo A."/>
            <person name="Lefebvre S.C."/>
            <person name="Maumus F."/>
            <person name="Mayer C."/>
            <person name="Miller J."/>
            <person name="Monier A."/>
            <person name="Salamov A."/>
            <person name="Young J."/>
            <person name="Aguilar M."/>
            <person name="Claverie J.M."/>
            <person name="Frickenhaus S."/>
            <person name="Gonzalez K."/>
            <person name="Herman E.K."/>
            <person name="Lin Y.C."/>
            <person name="Napier J."/>
            <person name="Ogata H."/>
            <person name="Sarno A.F."/>
            <person name="Shmutz J."/>
            <person name="Schroeder D."/>
            <person name="de Vargas C."/>
            <person name="Verret F."/>
            <person name="von Dassow P."/>
            <person name="Valentin K."/>
            <person name="Van de Peer Y."/>
            <person name="Wheeler G."/>
            <person name="Dacks J.B."/>
            <person name="Delwiche C.F."/>
            <person name="Dyhrman S.T."/>
            <person name="Glockner G."/>
            <person name="John U."/>
            <person name="Richards T."/>
            <person name="Worden A.Z."/>
            <person name="Zhang X."/>
            <person name="Grigoriev I.V."/>
            <person name="Allen A.E."/>
            <person name="Bidle K."/>
            <person name="Borodovsky M."/>
            <person name="Bowler C."/>
            <person name="Brownlee C."/>
            <person name="Cock J.M."/>
            <person name="Elias M."/>
            <person name="Gladyshev V.N."/>
            <person name="Groth M."/>
            <person name="Guda C."/>
            <person name="Hadaegh A."/>
            <person name="Iglesias-Rodriguez M.D."/>
            <person name="Jenkins J."/>
            <person name="Jones B.M."/>
            <person name="Lawson T."/>
            <person name="Leese F."/>
            <person name="Lindquist E."/>
            <person name="Lobanov A."/>
            <person name="Lomsadze A."/>
            <person name="Malik S.B."/>
            <person name="Marsh M.E."/>
            <person name="Mackinder L."/>
            <person name="Mock T."/>
            <person name="Mueller-Roeber B."/>
            <person name="Pagarete A."/>
            <person name="Parker M."/>
            <person name="Probert I."/>
            <person name="Quesneville H."/>
            <person name="Raines C."/>
            <person name="Rensing S.A."/>
            <person name="Riano-Pachon D.M."/>
            <person name="Richier S."/>
            <person name="Rokitta S."/>
            <person name="Shiraiwa Y."/>
            <person name="Soanes D.M."/>
            <person name="van der Giezen M."/>
            <person name="Wahlund T.M."/>
            <person name="Williams B."/>
            <person name="Wilson W."/>
            <person name="Wolfe G."/>
            <person name="Wurch L.L."/>
        </authorList>
    </citation>
    <scope>NUCLEOTIDE SEQUENCE</scope>
</reference>
<feature type="compositionally biased region" description="Basic and acidic residues" evidence="2">
    <location>
        <begin position="306"/>
        <end position="320"/>
    </location>
</feature>
<dbReference type="GO" id="GO:0016567">
    <property type="term" value="P:protein ubiquitination"/>
    <property type="evidence" value="ECO:0007669"/>
    <property type="project" value="UniProtKB-UniRule"/>
</dbReference>
<dbReference type="GO" id="GO:0071596">
    <property type="term" value="P:ubiquitin-dependent protein catabolic process via the N-end rule pathway"/>
    <property type="evidence" value="ECO:0007669"/>
    <property type="project" value="UniProtKB-UniRule"/>
</dbReference>
<keyword evidence="1" id="KW-0808">Transferase</keyword>
<evidence type="ECO:0000256" key="1">
    <source>
        <dbReference type="RuleBase" id="RU366018"/>
    </source>
</evidence>
<dbReference type="EC" id="2.3.2.27" evidence="1"/>
<accession>A0A0D3JW14</accession>
<dbReference type="EnsemblProtists" id="EOD27699">
    <property type="protein sequence ID" value="EOD27699"/>
    <property type="gene ID" value="EMIHUDRAFT_204627"/>
</dbReference>
<evidence type="ECO:0000259" key="3">
    <source>
        <dbReference type="Pfam" id="PF18995"/>
    </source>
</evidence>
<evidence type="ECO:0000256" key="2">
    <source>
        <dbReference type="SAM" id="MobiDB-lite"/>
    </source>
</evidence>
<feature type="compositionally biased region" description="Low complexity" evidence="2">
    <location>
        <begin position="374"/>
        <end position="389"/>
    </location>
</feature>
<dbReference type="PaxDb" id="2903-EOD27699"/>
<dbReference type="GO" id="GO:0008270">
    <property type="term" value="F:zinc ion binding"/>
    <property type="evidence" value="ECO:0007669"/>
    <property type="project" value="UniProtKB-UniRule"/>
</dbReference>
<dbReference type="InterPro" id="IPR039164">
    <property type="entry name" value="UBR1-like"/>
</dbReference>
<dbReference type="GO" id="GO:0061630">
    <property type="term" value="F:ubiquitin protein ligase activity"/>
    <property type="evidence" value="ECO:0007669"/>
    <property type="project" value="UniProtKB-UniRule"/>
</dbReference>
<feature type="region of interest" description="Disordered" evidence="2">
    <location>
        <begin position="374"/>
        <end position="410"/>
    </location>
</feature>
<evidence type="ECO:0000313" key="4">
    <source>
        <dbReference type="EnsemblProtists" id="EOD27699"/>
    </source>
</evidence>
<keyword evidence="1" id="KW-0862">Zinc</keyword>
<dbReference type="GO" id="GO:0000151">
    <property type="term" value="C:ubiquitin ligase complex"/>
    <property type="evidence" value="ECO:0007669"/>
    <property type="project" value="TreeGrafter"/>
</dbReference>
<dbReference type="eggNOG" id="KOG1139">
    <property type="taxonomic scope" value="Eukaryota"/>
</dbReference>
<dbReference type="KEGG" id="ehx:EMIHUDRAFT_204627"/>
<protein>
    <recommendedName>
        <fullName evidence="1">E3 ubiquitin-protein ligase</fullName>
        <ecNumber evidence="1">2.3.2.27</ecNumber>
    </recommendedName>
</protein>
<keyword evidence="5" id="KW-1185">Reference proteome</keyword>
<name>A0A0D3JW14_EMIH1</name>
<dbReference type="Pfam" id="PF18995">
    <property type="entry name" value="PRT6_C"/>
    <property type="match status" value="1"/>
</dbReference>
<dbReference type="InterPro" id="IPR044046">
    <property type="entry name" value="E3_ligase_UBR-like_C"/>
</dbReference>